<dbReference type="Proteomes" id="UP000740926">
    <property type="component" value="Unassembled WGS sequence"/>
</dbReference>
<keyword evidence="3" id="KW-0812">Transmembrane</keyword>
<keyword evidence="6" id="KW-0732">Signal</keyword>
<dbReference type="PROSITE" id="PS52016">
    <property type="entry name" value="TONB_DEPENDENT_REC_3"/>
    <property type="match status" value="1"/>
</dbReference>
<keyword evidence="2" id="KW-0813">Transport</keyword>
<keyword evidence="4" id="KW-0472">Membrane</keyword>
<dbReference type="AlphaFoldDB" id="A0A9P6YQN9"/>
<dbReference type="PANTHER" id="PTHR32552:SF83">
    <property type="entry name" value="BLR3904 PROTEIN"/>
    <property type="match status" value="1"/>
</dbReference>
<evidence type="ECO:0000256" key="2">
    <source>
        <dbReference type="ARBA" id="ARBA00022448"/>
    </source>
</evidence>
<evidence type="ECO:0000256" key="4">
    <source>
        <dbReference type="ARBA" id="ARBA00023136"/>
    </source>
</evidence>
<comment type="subcellular location">
    <subcellularLocation>
        <location evidence="1">Cell outer membrane</location>
        <topology evidence="1">Multi-pass membrane protein</topology>
    </subcellularLocation>
</comment>
<sequence>MNRCLRPTLLSLALCAALPLHASEADAASDAAATGAERSPTELAAVRVQAGKPKADTSRVNAFGGGSWKDTPASVNVLERDYLDRRQVRSLSELASNDASLGDAYAPVGYYQNIAIRGFALDAATGYRFNGLSIAGAQRLALENVQAVEILKGEAGLAAGVMAPGGIINYIGKRPAEVRTATLGTDSEGSRYVAVDVGHWITPRFGLRLNAAWDSSNSYVEHADGRRNFYSLAADWLIGERGKLEVDANYQTSSQRSVSGYQLLGAPVAAPGGYRQHQHHRPAHLRLQRRVAVARLGRPQPLGDR</sequence>
<feature type="signal peptide" evidence="6">
    <location>
        <begin position="1"/>
        <end position="27"/>
    </location>
</feature>
<evidence type="ECO:0000256" key="1">
    <source>
        <dbReference type="ARBA" id="ARBA00004571"/>
    </source>
</evidence>
<evidence type="ECO:0000313" key="8">
    <source>
        <dbReference type="EMBL" id="KAG1554921.1"/>
    </source>
</evidence>
<dbReference type="PANTHER" id="PTHR32552">
    <property type="entry name" value="FERRICHROME IRON RECEPTOR-RELATED"/>
    <property type="match status" value="1"/>
</dbReference>
<keyword evidence="5" id="KW-0998">Cell outer membrane</keyword>
<dbReference type="Pfam" id="PF07715">
    <property type="entry name" value="Plug"/>
    <property type="match status" value="1"/>
</dbReference>
<proteinExistence type="predicted"/>
<dbReference type="InterPro" id="IPR037066">
    <property type="entry name" value="Plug_dom_sf"/>
</dbReference>
<dbReference type="SUPFAM" id="SSF56935">
    <property type="entry name" value="Porins"/>
    <property type="match status" value="1"/>
</dbReference>
<dbReference type="EMBL" id="JAANIU010004532">
    <property type="protein sequence ID" value="KAG1554921.1"/>
    <property type="molecule type" value="Genomic_DNA"/>
</dbReference>
<evidence type="ECO:0000256" key="6">
    <source>
        <dbReference type="SAM" id="SignalP"/>
    </source>
</evidence>
<comment type="caution">
    <text evidence="8">The sequence shown here is derived from an EMBL/GenBank/DDBJ whole genome shotgun (WGS) entry which is preliminary data.</text>
</comment>
<evidence type="ECO:0000259" key="7">
    <source>
        <dbReference type="Pfam" id="PF07715"/>
    </source>
</evidence>
<dbReference type="GO" id="GO:0015344">
    <property type="term" value="F:siderophore uptake transmembrane transporter activity"/>
    <property type="evidence" value="ECO:0007669"/>
    <property type="project" value="TreeGrafter"/>
</dbReference>
<feature type="chain" id="PRO_5040222314" description="TonB-dependent receptor plug domain-containing protein" evidence="6">
    <location>
        <begin position="28"/>
        <end position="305"/>
    </location>
</feature>
<dbReference type="InterPro" id="IPR039426">
    <property type="entry name" value="TonB-dep_rcpt-like"/>
</dbReference>
<gene>
    <name evidence="8" type="ORF">G6F50_012928</name>
</gene>
<evidence type="ECO:0000256" key="5">
    <source>
        <dbReference type="ARBA" id="ARBA00023237"/>
    </source>
</evidence>
<dbReference type="InterPro" id="IPR036942">
    <property type="entry name" value="Beta-barrel_TonB_sf"/>
</dbReference>
<dbReference type="InterPro" id="IPR012910">
    <property type="entry name" value="Plug_dom"/>
</dbReference>
<dbReference type="Gene3D" id="2.170.130.10">
    <property type="entry name" value="TonB-dependent receptor, plug domain"/>
    <property type="match status" value="1"/>
</dbReference>
<keyword evidence="9" id="KW-1185">Reference proteome</keyword>
<name>A0A9P6YQN9_9FUNG</name>
<evidence type="ECO:0000313" key="9">
    <source>
        <dbReference type="Proteomes" id="UP000740926"/>
    </source>
</evidence>
<organism evidence="8 9">
    <name type="scientific">Rhizopus delemar</name>
    <dbReference type="NCBI Taxonomy" id="936053"/>
    <lineage>
        <taxon>Eukaryota</taxon>
        <taxon>Fungi</taxon>
        <taxon>Fungi incertae sedis</taxon>
        <taxon>Mucoromycota</taxon>
        <taxon>Mucoromycotina</taxon>
        <taxon>Mucoromycetes</taxon>
        <taxon>Mucorales</taxon>
        <taxon>Mucorineae</taxon>
        <taxon>Rhizopodaceae</taxon>
        <taxon>Rhizopus</taxon>
    </lineage>
</organism>
<reference evidence="8 9" key="1">
    <citation type="journal article" date="2020" name="Microb. Genom.">
        <title>Genetic diversity of clinical and environmental Mucorales isolates obtained from an investigation of mucormycosis cases among solid organ transplant recipients.</title>
        <authorList>
            <person name="Nguyen M.H."/>
            <person name="Kaul D."/>
            <person name="Muto C."/>
            <person name="Cheng S.J."/>
            <person name="Richter R.A."/>
            <person name="Bruno V.M."/>
            <person name="Liu G."/>
            <person name="Beyhan S."/>
            <person name="Sundermann A.J."/>
            <person name="Mounaud S."/>
            <person name="Pasculle A.W."/>
            <person name="Nierman W.C."/>
            <person name="Driscoll E."/>
            <person name="Cumbie R."/>
            <person name="Clancy C.J."/>
            <person name="Dupont C.L."/>
        </authorList>
    </citation>
    <scope>NUCLEOTIDE SEQUENCE [LARGE SCALE GENOMIC DNA]</scope>
    <source>
        <strain evidence="8 9">GL24</strain>
    </source>
</reference>
<feature type="domain" description="TonB-dependent receptor plug" evidence="7">
    <location>
        <begin position="69"/>
        <end position="167"/>
    </location>
</feature>
<accession>A0A9P6YQN9</accession>
<protein>
    <recommendedName>
        <fullName evidence="7">TonB-dependent receptor plug domain-containing protein</fullName>
    </recommendedName>
</protein>
<evidence type="ECO:0000256" key="3">
    <source>
        <dbReference type="ARBA" id="ARBA00022692"/>
    </source>
</evidence>
<dbReference type="Gene3D" id="2.40.170.20">
    <property type="entry name" value="TonB-dependent receptor, beta-barrel domain"/>
    <property type="match status" value="1"/>
</dbReference>